<feature type="signal peptide" evidence="2">
    <location>
        <begin position="1"/>
        <end position="19"/>
    </location>
</feature>
<feature type="chain" id="PRO_5029573616" evidence="2">
    <location>
        <begin position="20"/>
        <end position="347"/>
    </location>
</feature>
<keyword evidence="2" id="KW-0732">Signal</keyword>
<accession>A0A7M7JQ74</accession>
<reference evidence="3" key="1">
    <citation type="submission" date="2021-01" db="UniProtKB">
        <authorList>
            <consortium name="EnsemblMetazoa"/>
        </authorList>
    </citation>
    <scope>IDENTIFICATION</scope>
</reference>
<feature type="compositionally biased region" description="Low complexity" evidence="1">
    <location>
        <begin position="61"/>
        <end position="70"/>
    </location>
</feature>
<feature type="region of interest" description="Disordered" evidence="1">
    <location>
        <begin position="322"/>
        <end position="347"/>
    </location>
</feature>
<dbReference type="OrthoDB" id="10536556at2759"/>
<keyword evidence="4" id="KW-1185">Reference proteome</keyword>
<sequence>MKFVAVLIVGTAVINQACAGPIWDRAKKMFGWDKPEDYNQNVAFAPHYHSGGGSHRYTANGPSPKGSHYGPPGPPPPSPPRGPYPPGYDLGPTPYGSRPDLQHASSAPYGSYAAPSYAGPSYAKPPQRPSAYSNGFAGLQGPMTAASPYISNGGSGPFNSLGGDGLPDYGAHFAGNNYGGLFSVVDQTSQIGQLANGDLAASPSEPYASNEDVMKSLLKMVDKPFDLETAASGNHYFSQKPQLAINPGPHPIMEPDRNVIRYRTSPIQIGVADSYSQQHASGRTASGLHSTAPGHQTTFDAAAAYRGTTTYGDSAFSTSARGSSYGGDLHAAASTAHKGSAVSKPTR</sequence>
<proteinExistence type="predicted"/>
<evidence type="ECO:0000256" key="1">
    <source>
        <dbReference type="SAM" id="MobiDB-lite"/>
    </source>
</evidence>
<evidence type="ECO:0000313" key="3">
    <source>
        <dbReference type="EnsemblMetazoa" id="XP_022650670"/>
    </source>
</evidence>
<dbReference type="AlphaFoldDB" id="A0A7M7JQ74"/>
<evidence type="ECO:0000313" key="4">
    <source>
        <dbReference type="Proteomes" id="UP000594260"/>
    </source>
</evidence>
<name>A0A7M7JQ74_VARDE</name>
<dbReference type="GeneID" id="111245923"/>
<dbReference type="KEGG" id="vde:111245923"/>
<feature type="compositionally biased region" description="Pro residues" evidence="1">
    <location>
        <begin position="71"/>
        <end position="86"/>
    </location>
</feature>
<feature type="region of interest" description="Disordered" evidence="1">
    <location>
        <begin position="275"/>
        <end position="294"/>
    </location>
</feature>
<organism evidence="3 4">
    <name type="scientific">Varroa destructor</name>
    <name type="common">Honeybee mite</name>
    <dbReference type="NCBI Taxonomy" id="109461"/>
    <lineage>
        <taxon>Eukaryota</taxon>
        <taxon>Metazoa</taxon>
        <taxon>Ecdysozoa</taxon>
        <taxon>Arthropoda</taxon>
        <taxon>Chelicerata</taxon>
        <taxon>Arachnida</taxon>
        <taxon>Acari</taxon>
        <taxon>Parasitiformes</taxon>
        <taxon>Mesostigmata</taxon>
        <taxon>Gamasina</taxon>
        <taxon>Dermanyssoidea</taxon>
        <taxon>Varroidae</taxon>
        <taxon>Varroa</taxon>
    </lineage>
</organism>
<feature type="compositionally biased region" description="Low complexity" evidence="1">
    <location>
        <begin position="87"/>
        <end position="96"/>
    </location>
</feature>
<feature type="region of interest" description="Disordered" evidence="1">
    <location>
        <begin position="43"/>
        <end position="108"/>
    </location>
</feature>
<evidence type="ECO:0000256" key="2">
    <source>
        <dbReference type="SAM" id="SignalP"/>
    </source>
</evidence>
<dbReference type="Proteomes" id="UP000594260">
    <property type="component" value="Unplaced"/>
</dbReference>
<protein>
    <submittedName>
        <fullName evidence="3">Uncharacterized protein</fullName>
    </submittedName>
</protein>
<dbReference type="RefSeq" id="XP_022650670.1">
    <property type="nucleotide sequence ID" value="XM_022794935.1"/>
</dbReference>
<dbReference type="InParanoid" id="A0A7M7JQ74"/>
<dbReference type="EnsemblMetazoa" id="XM_022794935">
    <property type="protein sequence ID" value="XP_022650670"/>
    <property type="gene ID" value="LOC111245923"/>
</dbReference>